<dbReference type="Gene3D" id="3.30.40.10">
    <property type="entry name" value="Zinc/RING finger domain, C3HC4 (zinc finger)"/>
    <property type="match status" value="1"/>
</dbReference>
<feature type="region of interest" description="Disordered" evidence="9">
    <location>
        <begin position="319"/>
        <end position="539"/>
    </location>
</feature>
<feature type="compositionally biased region" description="Acidic residues" evidence="9">
    <location>
        <begin position="413"/>
        <end position="432"/>
    </location>
</feature>
<evidence type="ECO:0000313" key="11">
    <source>
        <dbReference type="EMBL" id="KAF2108119.1"/>
    </source>
</evidence>
<dbReference type="GO" id="GO:0016020">
    <property type="term" value="C:membrane"/>
    <property type="evidence" value="ECO:0007669"/>
    <property type="project" value="UniProtKB-SubCell"/>
</dbReference>
<evidence type="ECO:0000256" key="9">
    <source>
        <dbReference type="SAM" id="MobiDB-lite"/>
    </source>
</evidence>
<feature type="domain" description="RING-type" evidence="10">
    <location>
        <begin position="125"/>
        <end position="171"/>
    </location>
</feature>
<dbReference type="AlphaFoldDB" id="A0A6A5YLH4"/>
<dbReference type="PROSITE" id="PS50089">
    <property type="entry name" value="ZF_RING_2"/>
    <property type="match status" value="1"/>
</dbReference>
<evidence type="ECO:0000256" key="2">
    <source>
        <dbReference type="ARBA" id="ARBA00022692"/>
    </source>
</evidence>
<feature type="compositionally biased region" description="Basic and acidic residues" evidence="9">
    <location>
        <begin position="96"/>
        <end position="108"/>
    </location>
</feature>
<dbReference type="PANTHER" id="PTHR14155">
    <property type="entry name" value="RING FINGER DOMAIN-CONTAINING"/>
    <property type="match status" value="1"/>
</dbReference>
<reference evidence="11" key="1">
    <citation type="journal article" date="2020" name="Stud. Mycol.">
        <title>101 Dothideomycetes genomes: a test case for predicting lifestyles and emergence of pathogens.</title>
        <authorList>
            <person name="Haridas S."/>
            <person name="Albert R."/>
            <person name="Binder M."/>
            <person name="Bloem J."/>
            <person name="Labutti K."/>
            <person name="Salamov A."/>
            <person name="Andreopoulos B."/>
            <person name="Baker S."/>
            <person name="Barry K."/>
            <person name="Bills G."/>
            <person name="Bluhm B."/>
            <person name="Cannon C."/>
            <person name="Castanera R."/>
            <person name="Culley D."/>
            <person name="Daum C."/>
            <person name="Ezra D."/>
            <person name="Gonzalez J."/>
            <person name="Henrissat B."/>
            <person name="Kuo A."/>
            <person name="Liang C."/>
            <person name="Lipzen A."/>
            <person name="Lutzoni F."/>
            <person name="Magnuson J."/>
            <person name="Mondo S."/>
            <person name="Nolan M."/>
            <person name="Ohm R."/>
            <person name="Pangilinan J."/>
            <person name="Park H.-J."/>
            <person name="Ramirez L."/>
            <person name="Alfaro M."/>
            <person name="Sun H."/>
            <person name="Tritt A."/>
            <person name="Yoshinaga Y."/>
            <person name="Zwiers L.-H."/>
            <person name="Turgeon B."/>
            <person name="Goodwin S."/>
            <person name="Spatafora J."/>
            <person name="Crous P."/>
            <person name="Grigoriev I."/>
        </authorList>
    </citation>
    <scope>NUCLEOTIDE SEQUENCE</scope>
    <source>
        <strain evidence="11">CBS 627.86</strain>
    </source>
</reference>
<keyword evidence="12" id="KW-1185">Reference proteome</keyword>
<dbReference type="Pfam" id="PF13639">
    <property type="entry name" value="zf-RING_2"/>
    <property type="match status" value="1"/>
</dbReference>
<name>A0A6A5YLH4_9PLEO</name>
<evidence type="ECO:0000256" key="8">
    <source>
        <dbReference type="PROSITE-ProRule" id="PRU00175"/>
    </source>
</evidence>
<keyword evidence="2" id="KW-0812">Transmembrane</keyword>
<evidence type="ECO:0000313" key="12">
    <source>
        <dbReference type="Proteomes" id="UP000799770"/>
    </source>
</evidence>
<dbReference type="InterPro" id="IPR053238">
    <property type="entry name" value="RING-H2_zinc_finger"/>
</dbReference>
<evidence type="ECO:0000256" key="6">
    <source>
        <dbReference type="ARBA" id="ARBA00022989"/>
    </source>
</evidence>
<feature type="region of interest" description="Disordered" evidence="9">
    <location>
        <begin position="214"/>
        <end position="234"/>
    </location>
</feature>
<dbReference type="PANTHER" id="PTHR14155:SF627">
    <property type="entry name" value="OS06G0192800 PROTEIN"/>
    <property type="match status" value="1"/>
</dbReference>
<feature type="region of interest" description="Disordered" evidence="9">
    <location>
        <begin position="1"/>
        <end position="108"/>
    </location>
</feature>
<evidence type="ECO:0000256" key="3">
    <source>
        <dbReference type="ARBA" id="ARBA00022723"/>
    </source>
</evidence>
<feature type="compositionally biased region" description="Polar residues" evidence="9">
    <location>
        <begin position="30"/>
        <end position="50"/>
    </location>
</feature>
<dbReference type="Proteomes" id="UP000799770">
    <property type="component" value="Unassembled WGS sequence"/>
</dbReference>
<evidence type="ECO:0000256" key="7">
    <source>
        <dbReference type="ARBA" id="ARBA00023136"/>
    </source>
</evidence>
<evidence type="ECO:0000259" key="10">
    <source>
        <dbReference type="PROSITE" id="PS50089"/>
    </source>
</evidence>
<dbReference type="InterPro" id="IPR035952">
    <property type="entry name" value="Rhomboid-like_sf"/>
</dbReference>
<keyword evidence="3" id="KW-0479">Metal-binding</keyword>
<accession>A0A6A5YLH4</accession>
<keyword evidence="6" id="KW-1133">Transmembrane helix</keyword>
<dbReference type="GO" id="GO:0008270">
    <property type="term" value="F:zinc ion binding"/>
    <property type="evidence" value="ECO:0007669"/>
    <property type="project" value="UniProtKB-KW"/>
</dbReference>
<keyword evidence="5" id="KW-0862">Zinc</keyword>
<dbReference type="SUPFAM" id="SSF57850">
    <property type="entry name" value="RING/U-box"/>
    <property type="match status" value="1"/>
</dbReference>
<dbReference type="SUPFAM" id="SSF144091">
    <property type="entry name" value="Rhomboid-like"/>
    <property type="match status" value="1"/>
</dbReference>
<gene>
    <name evidence="11" type="ORF">BDV96DRAFT_636972</name>
</gene>
<organism evidence="11 12">
    <name type="scientific">Lophiotrema nucula</name>
    <dbReference type="NCBI Taxonomy" id="690887"/>
    <lineage>
        <taxon>Eukaryota</taxon>
        <taxon>Fungi</taxon>
        <taxon>Dikarya</taxon>
        <taxon>Ascomycota</taxon>
        <taxon>Pezizomycotina</taxon>
        <taxon>Dothideomycetes</taxon>
        <taxon>Pleosporomycetidae</taxon>
        <taxon>Pleosporales</taxon>
        <taxon>Lophiotremataceae</taxon>
        <taxon>Lophiotrema</taxon>
    </lineage>
</organism>
<dbReference type="InterPro" id="IPR013083">
    <property type="entry name" value="Znf_RING/FYVE/PHD"/>
</dbReference>
<comment type="subcellular location">
    <subcellularLocation>
        <location evidence="1">Membrane</location>
        <topology evidence="1">Multi-pass membrane protein</topology>
    </subcellularLocation>
</comment>
<keyword evidence="7" id="KW-0472">Membrane</keyword>
<keyword evidence="4 8" id="KW-0863">Zinc-finger</keyword>
<evidence type="ECO:0000256" key="4">
    <source>
        <dbReference type="ARBA" id="ARBA00022771"/>
    </source>
</evidence>
<evidence type="ECO:0000256" key="1">
    <source>
        <dbReference type="ARBA" id="ARBA00004141"/>
    </source>
</evidence>
<protein>
    <recommendedName>
        <fullName evidence="10">RING-type domain-containing protein</fullName>
    </recommendedName>
</protein>
<proteinExistence type="predicted"/>
<feature type="region of interest" description="Disordered" evidence="9">
    <location>
        <begin position="277"/>
        <end position="305"/>
    </location>
</feature>
<dbReference type="CDD" id="cd16448">
    <property type="entry name" value="RING-H2"/>
    <property type="match status" value="1"/>
</dbReference>
<dbReference type="EMBL" id="ML977349">
    <property type="protein sequence ID" value="KAF2108119.1"/>
    <property type="molecule type" value="Genomic_DNA"/>
</dbReference>
<evidence type="ECO:0000256" key="5">
    <source>
        <dbReference type="ARBA" id="ARBA00022833"/>
    </source>
</evidence>
<dbReference type="InterPro" id="IPR001841">
    <property type="entry name" value="Znf_RING"/>
</dbReference>
<dbReference type="OrthoDB" id="3800265at2759"/>
<sequence>MADEEQQGKVLYEAAAAVSDSEGDSGGESFNNTTRFRSSELNLTIVTNEENGAPEPREPQFTRASSFDRPPTPHSPYEDTVSDDGSLASEVEAEEEYGHAVERSHPYDNLPRKEDYIARLGPLSCGICGEEYDNEHTPTQIPDCRHMFGSHCIVQWFESNQGNSNKCPYCRVELFQSEYYSDDEEYDSDYAGEEEIINEGDDFASSGWRLRSMRSRSPERESDPLPADDDNLDSDDMEAVNQYFQEEVADEEAESELAPSSPRAPIEYGASFLLPEREAATVQKHALNESDQEEDRTGLIPKRRRTLMVNIPEIEESGLDSAFCCPSPMQSPPRQLPDPSLFSPTYQPAPPSPPRYLLGPGRFSGLGQSSRQRIPNPHERKRSNESNSSGDEIVNDNDPRPSVQQRRVQLQDREDEDASPRDEAEEDDDAEINWDSRYGGDGNQAMDIDRESSSSSEVASLDGTPEVAPGSREPIRVVLPRRSPDRCRSFWRSPSPKPQKQKSAKPAKQNIPPPQNVPTKRTTPKSPGPPPSLKDQSKPATALASLGVKYTLFSPTLSDTNEYSQGRLSQSWVVTPGIIWQGSVAAWKQLDYLTVALITTCVIVHLFKAYRIPTIKFLPLPRLAYSPTSIGEYWTHELGGRKYSTLFTAPVLHDSWPHLLGNIDKPARKGVATLYPNLPLRELDASHGFCVLRPARTLPQASNGEQRRCGTPWRCPSRSCVYPR</sequence>